<proteinExistence type="predicted"/>
<dbReference type="Proteomes" id="UP000078550">
    <property type="component" value="Unassembled WGS sequence"/>
</dbReference>
<evidence type="ECO:0000313" key="1">
    <source>
        <dbReference type="EMBL" id="SBT33952.1"/>
    </source>
</evidence>
<keyword evidence="4" id="KW-1185">Reference proteome</keyword>
<reference evidence="4" key="1">
    <citation type="submission" date="2016-05" db="EMBL/GenBank/DDBJ databases">
        <authorList>
            <person name="Naeem R."/>
        </authorList>
    </citation>
    <scope>NUCLEOTIDE SEQUENCE [LARGE SCALE GENOMIC DNA]</scope>
</reference>
<dbReference type="EMBL" id="FLRD01000062">
    <property type="protein sequence ID" value="SBT33952.1"/>
    <property type="molecule type" value="Genomic_DNA"/>
</dbReference>
<reference evidence="1" key="2">
    <citation type="submission" date="2016-05" db="EMBL/GenBank/DDBJ databases">
        <authorList>
            <person name="Lavstsen T."/>
            <person name="Jespersen J.S."/>
        </authorList>
    </citation>
    <scope>NUCLEOTIDE SEQUENCE [LARGE SCALE GENOMIC DNA]</scope>
</reference>
<sequence length="72" mass="8514">MRRDYPHPHLSTLSPSFVKVIKNEIREGEIVYHRNSGNTMLKIENPIEVFQKIDDRTFSRGRLHQVNRSRAP</sequence>
<organism evidence="1 4">
    <name type="scientific">Plasmodium ovale wallikeri</name>
    <dbReference type="NCBI Taxonomy" id="864142"/>
    <lineage>
        <taxon>Eukaryota</taxon>
        <taxon>Sar</taxon>
        <taxon>Alveolata</taxon>
        <taxon>Apicomplexa</taxon>
        <taxon>Aconoidasida</taxon>
        <taxon>Haemosporida</taxon>
        <taxon>Plasmodiidae</taxon>
        <taxon>Plasmodium</taxon>
        <taxon>Plasmodium (Plasmodium)</taxon>
    </lineage>
</organism>
<gene>
    <name evidence="1" type="ORF">POVWA1_019720</name>
    <name evidence="2" type="ORF">POVWA2_019910</name>
</gene>
<name>A0A1A8YR96_PLAOA</name>
<protein>
    <submittedName>
        <fullName evidence="1">Uncharacterized protein</fullName>
    </submittedName>
</protein>
<dbReference type="AlphaFoldDB" id="A0A1A8YR96"/>
<dbReference type="EMBL" id="FLRE01000077">
    <property type="protein sequence ID" value="SBT34455.1"/>
    <property type="molecule type" value="Genomic_DNA"/>
</dbReference>
<accession>A0A1A8YR96</accession>
<evidence type="ECO:0000313" key="4">
    <source>
        <dbReference type="Proteomes" id="UP000078555"/>
    </source>
</evidence>
<evidence type="ECO:0000313" key="3">
    <source>
        <dbReference type="Proteomes" id="UP000078550"/>
    </source>
</evidence>
<evidence type="ECO:0000313" key="2">
    <source>
        <dbReference type="EMBL" id="SBT34455.1"/>
    </source>
</evidence>
<dbReference type="Proteomes" id="UP000078555">
    <property type="component" value="Unassembled WGS sequence"/>
</dbReference>
<reference evidence="3" key="3">
    <citation type="submission" date="2016-05" db="EMBL/GenBank/DDBJ databases">
        <authorList>
            <person name="Naeem Raeece"/>
        </authorList>
    </citation>
    <scope>NUCLEOTIDE SEQUENCE [LARGE SCALE GENOMIC DNA]</scope>
</reference>